<dbReference type="Proteomes" id="UP000555564">
    <property type="component" value="Unassembled WGS sequence"/>
</dbReference>
<feature type="domain" description="RNA polymerase sigma-70 region 2" evidence="6">
    <location>
        <begin position="63"/>
        <end position="126"/>
    </location>
</feature>
<dbReference type="Gene3D" id="1.10.10.10">
    <property type="entry name" value="Winged helix-like DNA-binding domain superfamily/Winged helix DNA-binding domain"/>
    <property type="match status" value="1"/>
</dbReference>
<keyword evidence="8" id="KW-1185">Reference proteome</keyword>
<dbReference type="EMBL" id="JACHIU010000001">
    <property type="protein sequence ID" value="MBB6475632.1"/>
    <property type="molecule type" value="Genomic_DNA"/>
</dbReference>
<gene>
    <name evidence="7" type="ORF">BJ992_005063</name>
</gene>
<dbReference type="Gene3D" id="1.10.1740.10">
    <property type="match status" value="1"/>
</dbReference>
<dbReference type="PANTHER" id="PTHR43133:SF8">
    <property type="entry name" value="RNA POLYMERASE SIGMA FACTOR HI_1459-RELATED"/>
    <property type="match status" value="1"/>
</dbReference>
<dbReference type="InterPro" id="IPR013325">
    <property type="entry name" value="RNA_pol_sigma_r2"/>
</dbReference>
<dbReference type="GO" id="GO:0016987">
    <property type="term" value="F:sigma factor activity"/>
    <property type="evidence" value="ECO:0007669"/>
    <property type="project" value="UniProtKB-KW"/>
</dbReference>
<dbReference type="InterPro" id="IPR013324">
    <property type="entry name" value="RNA_pol_sigma_r3/r4-like"/>
</dbReference>
<comment type="caution">
    <text evidence="7">The sequence shown here is derived from an EMBL/GenBank/DDBJ whole genome shotgun (WGS) entry which is preliminary data.</text>
</comment>
<dbReference type="PANTHER" id="PTHR43133">
    <property type="entry name" value="RNA POLYMERASE ECF-TYPE SIGMA FACTO"/>
    <property type="match status" value="1"/>
</dbReference>
<evidence type="ECO:0000256" key="1">
    <source>
        <dbReference type="ARBA" id="ARBA00010641"/>
    </source>
</evidence>
<dbReference type="NCBIfam" id="TIGR02937">
    <property type="entry name" value="sigma70-ECF"/>
    <property type="match status" value="1"/>
</dbReference>
<reference evidence="7 8" key="1">
    <citation type="submission" date="2020-08" db="EMBL/GenBank/DDBJ databases">
        <title>Sequencing the genomes of 1000 actinobacteria strains.</title>
        <authorList>
            <person name="Klenk H.-P."/>
        </authorList>
    </citation>
    <scope>NUCLEOTIDE SEQUENCE [LARGE SCALE GENOMIC DNA]</scope>
    <source>
        <strain evidence="7 8">DSM 44936</strain>
    </source>
</reference>
<name>A0A7X0IL07_9ACTN</name>
<dbReference type="Pfam" id="PF04542">
    <property type="entry name" value="Sigma70_r2"/>
    <property type="match status" value="1"/>
</dbReference>
<dbReference type="SUPFAM" id="SSF88659">
    <property type="entry name" value="Sigma3 and sigma4 domains of RNA polymerase sigma factors"/>
    <property type="match status" value="1"/>
</dbReference>
<keyword evidence="4" id="KW-0238">DNA-binding</keyword>
<dbReference type="InterPro" id="IPR036388">
    <property type="entry name" value="WH-like_DNA-bd_sf"/>
</dbReference>
<dbReference type="GO" id="GO:0003677">
    <property type="term" value="F:DNA binding"/>
    <property type="evidence" value="ECO:0007669"/>
    <property type="project" value="UniProtKB-KW"/>
</dbReference>
<sequence>MMIVDGGEAVTSPLCGRRIGEVMDGTPTMPAGTAGRGAERRTRLADLLTQARDGDRDALGHIVTELTPVLWHTVRAQGLTYQQAQDAVQLTWLALVRHLHTIRTPAALVEWLVTTARREAWHLRSASRETELTGDAVFAAIPDPAESPDHHLLRDERDRLLWSAVSRLPARCRDLLRVVAFVHRPDYDAVSTALDMPRGSIGPTRSRCLTKLRTLLTEDPRWTAS</sequence>
<accession>A0A7X0IL07</accession>
<evidence type="ECO:0000256" key="2">
    <source>
        <dbReference type="ARBA" id="ARBA00023015"/>
    </source>
</evidence>
<evidence type="ECO:0000259" key="6">
    <source>
        <dbReference type="Pfam" id="PF04542"/>
    </source>
</evidence>
<dbReference type="InterPro" id="IPR007627">
    <property type="entry name" value="RNA_pol_sigma70_r2"/>
</dbReference>
<keyword evidence="5" id="KW-0804">Transcription</keyword>
<proteinExistence type="inferred from homology"/>
<keyword evidence="3" id="KW-0731">Sigma factor</keyword>
<dbReference type="InterPro" id="IPR039425">
    <property type="entry name" value="RNA_pol_sigma-70-like"/>
</dbReference>
<evidence type="ECO:0000256" key="5">
    <source>
        <dbReference type="ARBA" id="ARBA00023163"/>
    </source>
</evidence>
<dbReference type="AlphaFoldDB" id="A0A7X0IL07"/>
<dbReference type="SUPFAM" id="SSF88946">
    <property type="entry name" value="Sigma2 domain of RNA polymerase sigma factors"/>
    <property type="match status" value="1"/>
</dbReference>
<evidence type="ECO:0000256" key="3">
    <source>
        <dbReference type="ARBA" id="ARBA00023082"/>
    </source>
</evidence>
<evidence type="ECO:0000313" key="8">
    <source>
        <dbReference type="Proteomes" id="UP000555564"/>
    </source>
</evidence>
<organism evidence="7 8">
    <name type="scientific">Sphaerisporangium rubeum</name>
    <dbReference type="NCBI Taxonomy" id="321317"/>
    <lineage>
        <taxon>Bacteria</taxon>
        <taxon>Bacillati</taxon>
        <taxon>Actinomycetota</taxon>
        <taxon>Actinomycetes</taxon>
        <taxon>Streptosporangiales</taxon>
        <taxon>Streptosporangiaceae</taxon>
        <taxon>Sphaerisporangium</taxon>
    </lineage>
</organism>
<evidence type="ECO:0000256" key="4">
    <source>
        <dbReference type="ARBA" id="ARBA00023125"/>
    </source>
</evidence>
<comment type="similarity">
    <text evidence="1">Belongs to the sigma-70 factor family. ECF subfamily.</text>
</comment>
<protein>
    <submittedName>
        <fullName evidence="7">RNA polymerase sigma factor (Sigma-70 family)</fullName>
    </submittedName>
</protein>
<dbReference type="GO" id="GO:0006352">
    <property type="term" value="P:DNA-templated transcription initiation"/>
    <property type="evidence" value="ECO:0007669"/>
    <property type="project" value="InterPro"/>
</dbReference>
<dbReference type="InterPro" id="IPR014284">
    <property type="entry name" value="RNA_pol_sigma-70_dom"/>
</dbReference>
<keyword evidence="2" id="KW-0805">Transcription regulation</keyword>
<evidence type="ECO:0000313" key="7">
    <source>
        <dbReference type="EMBL" id="MBB6475632.1"/>
    </source>
</evidence>